<comment type="caution">
    <text evidence="7">The sequence shown here is derived from an EMBL/GenBank/DDBJ whole genome shotgun (WGS) entry which is preliminary data.</text>
</comment>
<keyword evidence="8" id="KW-1185">Reference proteome</keyword>
<evidence type="ECO:0000256" key="2">
    <source>
        <dbReference type="ARBA" id="ARBA00022448"/>
    </source>
</evidence>
<evidence type="ECO:0000256" key="4">
    <source>
        <dbReference type="ARBA" id="ARBA00022989"/>
    </source>
</evidence>
<keyword evidence="5 6" id="KW-0472">Membrane</keyword>
<evidence type="ECO:0000256" key="5">
    <source>
        <dbReference type="ARBA" id="ARBA00023136"/>
    </source>
</evidence>
<dbReference type="GO" id="GO:0016020">
    <property type="term" value="C:membrane"/>
    <property type="evidence" value="ECO:0007669"/>
    <property type="project" value="UniProtKB-SubCell"/>
</dbReference>
<dbReference type="Gene3D" id="1.20.1740.10">
    <property type="entry name" value="Amino acid/polyamine transporter I"/>
    <property type="match status" value="1"/>
</dbReference>
<gene>
    <name evidence="7" type="ORF">FXB40_24505</name>
</gene>
<dbReference type="AlphaFoldDB" id="A0A5D3K9P8"/>
<evidence type="ECO:0000256" key="6">
    <source>
        <dbReference type="SAM" id="Phobius"/>
    </source>
</evidence>
<keyword evidence="2" id="KW-0813">Transport</keyword>
<organism evidence="7 8">
    <name type="scientific">Bradyrhizobium rifense</name>
    <dbReference type="NCBI Taxonomy" id="515499"/>
    <lineage>
        <taxon>Bacteria</taxon>
        <taxon>Pseudomonadati</taxon>
        <taxon>Pseudomonadota</taxon>
        <taxon>Alphaproteobacteria</taxon>
        <taxon>Hyphomicrobiales</taxon>
        <taxon>Nitrobacteraceae</taxon>
        <taxon>Bradyrhizobium</taxon>
    </lineage>
</organism>
<name>A0A5D3K9P8_9BRAD</name>
<dbReference type="RefSeq" id="WP_148774738.1">
    <property type="nucleotide sequence ID" value="NZ_VSSS01000037.1"/>
</dbReference>
<proteinExistence type="predicted"/>
<evidence type="ECO:0000256" key="1">
    <source>
        <dbReference type="ARBA" id="ARBA00004141"/>
    </source>
</evidence>
<keyword evidence="3 6" id="KW-0812">Transmembrane</keyword>
<dbReference type="PANTHER" id="PTHR43243:SF4">
    <property type="entry name" value="CATIONIC AMINO ACID TRANSPORTER 4"/>
    <property type="match status" value="1"/>
</dbReference>
<keyword evidence="4 6" id="KW-1133">Transmembrane helix</keyword>
<dbReference type="Proteomes" id="UP000324758">
    <property type="component" value="Unassembled WGS sequence"/>
</dbReference>
<feature type="transmembrane region" description="Helical" evidence="6">
    <location>
        <begin position="24"/>
        <end position="43"/>
    </location>
</feature>
<sequence length="133" mass="14133">MPIPVESFLNGAQQGPQLRRTLGWFQLTCMGVGSTVGGGVFVLTGEVAARYAGPAVVLSFLFASLVCLFAGLCYAEFAAMIPRSGSAYTYVSTTWGEAVGWLVGWTLILEYLFGCELIAIGWSGYLDSTLASL</sequence>
<dbReference type="PANTHER" id="PTHR43243">
    <property type="entry name" value="INNER MEMBRANE TRANSPORTER YGJI-RELATED"/>
    <property type="match status" value="1"/>
</dbReference>
<dbReference type="GO" id="GO:0015171">
    <property type="term" value="F:amino acid transmembrane transporter activity"/>
    <property type="evidence" value="ECO:0007669"/>
    <property type="project" value="TreeGrafter"/>
</dbReference>
<protein>
    <submittedName>
        <fullName evidence="7">Amino acid permease</fullName>
    </submittedName>
</protein>
<dbReference type="Pfam" id="PF13520">
    <property type="entry name" value="AA_permease_2"/>
    <property type="match status" value="1"/>
</dbReference>
<feature type="transmembrane region" description="Helical" evidence="6">
    <location>
        <begin position="101"/>
        <end position="126"/>
    </location>
</feature>
<evidence type="ECO:0000313" key="8">
    <source>
        <dbReference type="Proteomes" id="UP000324758"/>
    </source>
</evidence>
<evidence type="ECO:0000256" key="3">
    <source>
        <dbReference type="ARBA" id="ARBA00022692"/>
    </source>
</evidence>
<reference evidence="7 8" key="1">
    <citation type="submission" date="2019-08" db="EMBL/GenBank/DDBJ databases">
        <title>Bradyrhizobium hipponensis sp. nov., a rhizobium isolated from a Lupinus angustifolius root nodule in Tunisia.</title>
        <authorList>
            <person name="Off K."/>
            <person name="Rejili M."/>
            <person name="Mars M."/>
            <person name="Brachmann A."/>
            <person name="Marin M."/>
        </authorList>
    </citation>
    <scope>NUCLEOTIDE SEQUENCE [LARGE SCALE GENOMIC DNA]</scope>
    <source>
        <strain evidence="7 8">CTAW71</strain>
    </source>
</reference>
<dbReference type="InterPro" id="IPR002293">
    <property type="entry name" value="AA/rel_permease1"/>
</dbReference>
<dbReference type="EMBL" id="VSSS01000037">
    <property type="protein sequence ID" value="TYL92604.1"/>
    <property type="molecule type" value="Genomic_DNA"/>
</dbReference>
<comment type="subcellular location">
    <subcellularLocation>
        <location evidence="1">Membrane</location>
        <topology evidence="1">Multi-pass membrane protein</topology>
    </subcellularLocation>
</comment>
<evidence type="ECO:0000313" key="7">
    <source>
        <dbReference type="EMBL" id="TYL92604.1"/>
    </source>
</evidence>
<accession>A0A5D3K9P8</accession>
<dbReference type="OrthoDB" id="9762947at2"/>
<feature type="transmembrane region" description="Helical" evidence="6">
    <location>
        <begin position="55"/>
        <end position="81"/>
    </location>
</feature>